<accession>A0A7J7M825</accession>
<feature type="region of interest" description="Disordered" evidence="1">
    <location>
        <begin position="1"/>
        <end position="30"/>
    </location>
</feature>
<gene>
    <name evidence="2" type="ORF">GIB67_010613</name>
</gene>
<proteinExistence type="predicted"/>
<dbReference type="AlphaFoldDB" id="A0A7J7M825"/>
<evidence type="ECO:0000313" key="2">
    <source>
        <dbReference type="EMBL" id="KAF6151035.1"/>
    </source>
</evidence>
<name>A0A7J7M825_9MAGN</name>
<dbReference type="Proteomes" id="UP000541444">
    <property type="component" value="Unassembled WGS sequence"/>
</dbReference>
<organism evidence="2 3">
    <name type="scientific">Kingdonia uniflora</name>
    <dbReference type="NCBI Taxonomy" id="39325"/>
    <lineage>
        <taxon>Eukaryota</taxon>
        <taxon>Viridiplantae</taxon>
        <taxon>Streptophyta</taxon>
        <taxon>Embryophyta</taxon>
        <taxon>Tracheophyta</taxon>
        <taxon>Spermatophyta</taxon>
        <taxon>Magnoliopsida</taxon>
        <taxon>Ranunculales</taxon>
        <taxon>Circaeasteraceae</taxon>
        <taxon>Kingdonia</taxon>
    </lineage>
</organism>
<evidence type="ECO:0000313" key="3">
    <source>
        <dbReference type="Proteomes" id="UP000541444"/>
    </source>
</evidence>
<comment type="caution">
    <text evidence="2">The sequence shown here is derived from an EMBL/GenBank/DDBJ whole genome shotgun (WGS) entry which is preliminary data.</text>
</comment>
<protein>
    <submittedName>
        <fullName evidence="2">Uncharacterized protein</fullName>
    </submittedName>
</protein>
<reference evidence="2 3" key="1">
    <citation type="journal article" date="2020" name="IScience">
        <title>Genome Sequencing of the Endangered Kingdonia uniflora (Circaeasteraceae, Ranunculales) Reveals Potential Mechanisms of Evolutionary Specialization.</title>
        <authorList>
            <person name="Sun Y."/>
            <person name="Deng T."/>
            <person name="Zhang A."/>
            <person name="Moore M.J."/>
            <person name="Landis J.B."/>
            <person name="Lin N."/>
            <person name="Zhang H."/>
            <person name="Zhang X."/>
            <person name="Huang J."/>
            <person name="Zhang X."/>
            <person name="Sun H."/>
            <person name="Wang H."/>
        </authorList>
    </citation>
    <scope>NUCLEOTIDE SEQUENCE [LARGE SCALE GENOMIC DNA]</scope>
    <source>
        <strain evidence="2">TB1705</strain>
        <tissue evidence="2">Leaf</tissue>
    </source>
</reference>
<feature type="compositionally biased region" description="Basic and acidic residues" evidence="1">
    <location>
        <begin position="1"/>
        <end position="12"/>
    </location>
</feature>
<dbReference type="EMBL" id="JACGCM010001721">
    <property type="protein sequence ID" value="KAF6151035.1"/>
    <property type="molecule type" value="Genomic_DNA"/>
</dbReference>
<sequence length="232" mass="25710">MKSDKEVNKQVDEENQTLEGRAKKGTSNTKNYASRCTSLKLHKMFATLPEEEKGVLRATCFAPLLLIDLIATMSTLVVEIFDRYLGIRVSPIANELLFVNPEHMMNFKMRRCSSIKFAKNYTILSLPEQGEKHLGERYQIEAPVIGVVPAIGVPAVVTPAIGSSSSATKIGAVVVRVCSQLEKHGKMLLKLDDHGKMLKRILMSLVGDSTLPLGDTLLLGQYQFYTPEKAMK</sequence>
<keyword evidence="3" id="KW-1185">Reference proteome</keyword>
<evidence type="ECO:0000256" key="1">
    <source>
        <dbReference type="SAM" id="MobiDB-lite"/>
    </source>
</evidence>